<evidence type="ECO:0000256" key="1">
    <source>
        <dbReference type="SAM" id="MobiDB-lite"/>
    </source>
</evidence>
<dbReference type="Gramene" id="PNW87549">
    <property type="protein sequence ID" value="PNW87549"/>
    <property type="gene ID" value="CHLRE_02g141850v5"/>
</dbReference>
<sequence length="268" mass="28579">MFNASRCSQLVGRSKQAVTGQFTGQVRYAPGPLAELGPLTRTKQVHVASCSWHKRVRGRQCRAGAAAAGAGADGESAAGGDPAGASGPTSPAPSTSSSYDEAVLELARSYQRVQHPALSNVRYSIAVADFIEQAVLAYECGYAEPDVAAALGRLAAEGRLAGLQDFDAAECVSLVAVVWVTLALSPMTVKRWATVAAVSEPTFASWRGFVAMIVNGYFERRMAWYPLDRLQLELSAVQGRSLPQEVVAEHARIVFTTLEKVYPQFAAD</sequence>
<dbReference type="InParanoid" id="A0A2K3E445"/>
<dbReference type="EMBL" id="CM008963">
    <property type="protein sequence ID" value="PNW87549.1"/>
    <property type="molecule type" value="Genomic_DNA"/>
</dbReference>
<dbReference type="OMA" id="ERRMAWY"/>
<reference evidence="3 4" key="1">
    <citation type="journal article" date="2007" name="Science">
        <title>The Chlamydomonas genome reveals the evolution of key animal and plant functions.</title>
        <authorList>
            <person name="Merchant S.S."/>
            <person name="Prochnik S.E."/>
            <person name="Vallon O."/>
            <person name="Harris E.H."/>
            <person name="Karpowicz S.J."/>
            <person name="Witman G.B."/>
            <person name="Terry A."/>
            <person name="Salamov A."/>
            <person name="Fritz-Laylin L.K."/>
            <person name="Marechal-Drouard L."/>
            <person name="Marshall W.F."/>
            <person name="Qu L.H."/>
            <person name="Nelson D.R."/>
            <person name="Sanderfoot A.A."/>
            <person name="Spalding M.H."/>
            <person name="Kapitonov V.V."/>
            <person name="Ren Q."/>
            <person name="Ferris P."/>
            <person name="Lindquist E."/>
            <person name="Shapiro H."/>
            <person name="Lucas S.M."/>
            <person name="Grimwood J."/>
            <person name="Schmutz J."/>
            <person name="Cardol P."/>
            <person name="Cerutti H."/>
            <person name="Chanfreau G."/>
            <person name="Chen C.L."/>
            <person name="Cognat V."/>
            <person name="Croft M.T."/>
            <person name="Dent R."/>
            <person name="Dutcher S."/>
            <person name="Fernandez E."/>
            <person name="Fukuzawa H."/>
            <person name="Gonzalez-Ballester D."/>
            <person name="Gonzalez-Halphen D."/>
            <person name="Hallmann A."/>
            <person name="Hanikenne M."/>
            <person name="Hippler M."/>
            <person name="Inwood W."/>
            <person name="Jabbari K."/>
            <person name="Kalanon M."/>
            <person name="Kuras R."/>
            <person name="Lefebvre P.A."/>
            <person name="Lemaire S.D."/>
            <person name="Lobanov A.V."/>
            <person name="Lohr M."/>
            <person name="Manuell A."/>
            <person name="Meier I."/>
            <person name="Mets L."/>
            <person name="Mittag M."/>
            <person name="Mittelmeier T."/>
            <person name="Moroney J.V."/>
            <person name="Moseley J."/>
            <person name="Napoli C."/>
            <person name="Nedelcu A.M."/>
            <person name="Niyogi K."/>
            <person name="Novoselov S.V."/>
            <person name="Paulsen I.T."/>
            <person name="Pazour G."/>
            <person name="Purton S."/>
            <person name="Ral J.P."/>
            <person name="Riano-Pachon D.M."/>
            <person name="Riekhof W."/>
            <person name="Rymarquis L."/>
            <person name="Schroda M."/>
            <person name="Stern D."/>
            <person name="Umen J."/>
            <person name="Willows R."/>
            <person name="Wilson N."/>
            <person name="Zimmer S.L."/>
            <person name="Allmer J."/>
            <person name="Balk J."/>
            <person name="Bisova K."/>
            <person name="Chen C.J."/>
            <person name="Elias M."/>
            <person name="Gendler K."/>
            <person name="Hauser C."/>
            <person name="Lamb M.R."/>
            <person name="Ledford H."/>
            <person name="Long J.C."/>
            <person name="Minagawa J."/>
            <person name="Page M.D."/>
            <person name="Pan J."/>
            <person name="Pootakham W."/>
            <person name="Roje S."/>
            <person name="Rose A."/>
            <person name="Stahlberg E."/>
            <person name="Terauchi A.M."/>
            <person name="Yang P."/>
            <person name="Ball S."/>
            <person name="Bowler C."/>
            <person name="Dieckmann C.L."/>
            <person name="Gladyshev V.N."/>
            <person name="Green P."/>
            <person name="Jorgensen R."/>
            <person name="Mayfield S."/>
            <person name="Mueller-Roeber B."/>
            <person name="Rajamani S."/>
            <person name="Sayre R.T."/>
            <person name="Brokstein P."/>
            <person name="Dubchak I."/>
            <person name="Goodstein D."/>
            <person name="Hornick L."/>
            <person name="Huang Y.W."/>
            <person name="Jhaveri J."/>
            <person name="Luo Y."/>
            <person name="Martinez D."/>
            <person name="Ngau W.C."/>
            <person name="Otillar B."/>
            <person name="Poliakov A."/>
            <person name="Porter A."/>
            <person name="Szajkowski L."/>
            <person name="Werner G."/>
            <person name="Zhou K."/>
            <person name="Grigoriev I.V."/>
            <person name="Rokhsar D.S."/>
            <person name="Grossman A.R."/>
        </authorList>
    </citation>
    <scope>NUCLEOTIDE SEQUENCE [LARGE SCALE GENOMIC DNA]</scope>
    <source>
        <strain evidence="4">CC-503</strain>
    </source>
</reference>
<feature type="domain" description="DUF7876" evidence="2">
    <location>
        <begin position="98"/>
        <end position="266"/>
    </location>
</feature>
<proteinExistence type="predicted"/>
<accession>A0A2K3E445</accession>
<dbReference type="Proteomes" id="UP000006906">
    <property type="component" value="Chromosome 2"/>
</dbReference>
<name>A0A2K3E445_CHLRE</name>
<dbReference type="ExpressionAtlas" id="A0A2K3E445">
    <property type="expression patterns" value="baseline and differential"/>
</dbReference>
<organism evidence="3 4">
    <name type="scientific">Chlamydomonas reinhardtii</name>
    <name type="common">Chlamydomonas smithii</name>
    <dbReference type="NCBI Taxonomy" id="3055"/>
    <lineage>
        <taxon>Eukaryota</taxon>
        <taxon>Viridiplantae</taxon>
        <taxon>Chlorophyta</taxon>
        <taxon>core chlorophytes</taxon>
        <taxon>Chlorophyceae</taxon>
        <taxon>CS clade</taxon>
        <taxon>Chlamydomonadales</taxon>
        <taxon>Chlamydomonadaceae</taxon>
        <taxon>Chlamydomonas</taxon>
    </lineage>
</organism>
<protein>
    <recommendedName>
        <fullName evidence="2">DUF7876 domain-containing protein</fullName>
    </recommendedName>
</protein>
<dbReference type="FunCoup" id="A0A2K3E445">
    <property type="interactions" value="180"/>
</dbReference>
<dbReference type="OrthoDB" id="566476at2759"/>
<feature type="region of interest" description="Disordered" evidence="1">
    <location>
        <begin position="71"/>
        <end position="98"/>
    </location>
</feature>
<evidence type="ECO:0000313" key="4">
    <source>
        <dbReference type="Proteomes" id="UP000006906"/>
    </source>
</evidence>
<dbReference type="PANTHER" id="PTHR37197:SF2">
    <property type="entry name" value="F19K23.17 PROTEIN"/>
    <property type="match status" value="1"/>
</dbReference>
<keyword evidence="4" id="KW-1185">Reference proteome</keyword>
<gene>
    <name evidence="3" type="ORF">CHLRE_02g141850v5</name>
</gene>
<dbReference type="InterPro" id="IPR057198">
    <property type="entry name" value="DUF7876"/>
</dbReference>
<dbReference type="GeneID" id="5720440"/>
<dbReference type="Pfam" id="PF25286">
    <property type="entry name" value="DUF7876"/>
    <property type="match status" value="1"/>
</dbReference>
<evidence type="ECO:0000313" key="3">
    <source>
        <dbReference type="EMBL" id="PNW87549.1"/>
    </source>
</evidence>
<dbReference type="RefSeq" id="XP_042927812.1">
    <property type="nucleotide sequence ID" value="XM_043060117.1"/>
</dbReference>
<evidence type="ECO:0000259" key="2">
    <source>
        <dbReference type="Pfam" id="PF25286"/>
    </source>
</evidence>
<dbReference type="KEGG" id="cre:CHLRE_02g141850v5"/>
<dbReference type="AlphaFoldDB" id="A0A2K3E445"/>
<dbReference type="PANTHER" id="PTHR37197">
    <property type="entry name" value="F19K23.17 PROTEIN"/>
    <property type="match status" value="1"/>
</dbReference>